<evidence type="ECO:0000259" key="12">
    <source>
        <dbReference type="PROSITE" id="PS50109"/>
    </source>
</evidence>
<evidence type="ECO:0000256" key="8">
    <source>
        <dbReference type="ARBA" id="ARBA00022989"/>
    </source>
</evidence>
<dbReference type="InterPro" id="IPR003594">
    <property type="entry name" value="HATPase_dom"/>
</dbReference>
<dbReference type="EC" id="2.7.13.3" evidence="3"/>
<dbReference type="GO" id="GO:0005886">
    <property type="term" value="C:plasma membrane"/>
    <property type="evidence" value="ECO:0007669"/>
    <property type="project" value="TreeGrafter"/>
</dbReference>
<dbReference type="InterPro" id="IPR036890">
    <property type="entry name" value="HATPase_C_sf"/>
</dbReference>
<gene>
    <name evidence="14" type="ORF">GCM10017056_26740</name>
</gene>
<dbReference type="Pfam" id="PF02518">
    <property type="entry name" value="HATPase_c"/>
    <property type="match status" value="1"/>
</dbReference>
<keyword evidence="8 11" id="KW-1133">Transmembrane helix</keyword>
<evidence type="ECO:0000313" key="15">
    <source>
        <dbReference type="Proteomes" id="UP000626220"/>
    </source>
</evidence>
<evidence type="ECO:0000313" key="14">
    <source>
        <dbReference type="EMBL" id="GHF53944.1"/>
    </source>
</evidence>
<dbReference type="PANTHER" id="PTHR45436:SF8">
    <property type="entry name" value="HISTIDINE KINASE"/>
    <property type="match status" value="1"/>
</dbReference>
<keyword evidence="9" id="KW-0902">Two-component regulatory system</keyword>
<dbReference type="EMBL" id="BNCJ01000007">
    <property type="protein sequence ID" value="GHF53944.1"/>
    <property type="molecule type" value="Genomic_DNA"/>
</dbReference>
<name>A0A8J3GZ37_9RHOB</name>
<dbReference type="SUPFAM" id="SSF47384">
    <property type="entry name" value="Homodimeric domain of signal transducing histidine kinase"/>
    <property type="match status" value="1"/>
</dbReference>
<dbReference type="InterPro" id="IPR050428">
    <property type="entry name" value="TCS_sensor_his_kinase"/>
</dbReference>
<dbReference type="InterPro" id="IPR004358">
    <property type="entry name" value="Sig_transdc_His_kin-like_C"/>
</dbReference>
<evidence type="ECO:0000256" key="3">
    <source>
        <dbReference type="ARBA" id="ARBA00012438"/>
    </source>
</evidence>
<dbReference type="Pfam" id="PF00512">
    <property type="entry name" value="HisKA"/>
    <property type="match status" value="1"/>
</dbReference>
<feature type="domain" description="HAMP" evidence="13">
    <location>
        <begin position="173"/>
        <end position="227"/>
    </location>
</feature>
<dbReference type="AlphaFoldDB" id="A0A8J3GZ37"/>
<dbReference type="SMART" id="SM00388">
    <property type="entry name" value="HisKA"/>
    <property type="match status" value="1"/>
</dbReference>
<comment type="caution">
    <text evidence="14">The sequence shown here is derived from an EMBL/GenBank/DDBJ whole genome shotgun (WGS) entry which is preliminary data.</text>
</comment>
<dbReference type="PANTHER" id="PTHR45436">
    <property type="entry name" value="SENSOR HISTIDINE KINASE YKOH"/>
    <property type="match status" value="1"/>
</dbReference>
<dbReference type="Gene3D" id="3.30.565.10">
    <property type="entry name" value="Histidine kinase-like ATPase, C-terminal domain"/>
    <property type="match status" value="1"/>
</dbReference>
<keyword evidence="6 11" id="KW-0812">Transmembrane</keyword>
<dbReference type="PROSITE" id="PS50885">
    <property type="entry name" value="HAMP"/>
    <property type="match status" value="1"/>
</dbReference>
<dbReference type="Gene3D" id="1.10.287.130">
    <property type="match status" value="1"/>
</dbReference>
<dbReference type="SMART" id="SM00387">
    <property type="entry name" value="HATPase_c"/>
    <property type="match status" value="1"/>
</dbReference>
<keyword evidence="5" id="KW-0808">Transferase</keyword>
<keyword evidence="10 11" id="KW-0472">Membrane</keyword>
<dbReference type="CDD" id="cd00075">
    <property type="entry name" value="HATPase"/>
    <property type="match status" value="1"/>
</dbReference>
<evidence type="ECO:0000256" key="5">
    <source>
        <dbReference type="ARBA" id="ARBA00022679"/>
    </source>
</evidence>
<keyword evidence="4" id="KW-0597">Phosphoprotein</keyword>
<protein>
    <recommendedName>
        <fullName evidence="3">histidine kinase</fullName>
        <ecNumber evidence="3">2.7.13.3</ecNumber>
    </recommendedName>
</protein>
<evidence type="ECO:0000256" key="6">
    <source>
        <dbReference type="ARBA" id="ARBA00022692"/>
    </source>
</evidence>
<proteinExistence type="predicted"/>
<sequence length="448" mass="47033">MALGGLAGSTPVRQAVGIVAVVAVVNLVTLGLAYLGLRAATEEALRANLAQNVAGFQVAVTPRALEILVAAEADAADPASRVFVYIAPDGRVTGNADAKLSRDGVEIHPRPEGRPLSTDGYLPQIEPMAGGILVIAESRTPLTRLRETFLTLLAMSLVPTVLIALGAGAVIAARARRRVDRIEATLARLGEGALDARIPAEPGRHDDLARIGVRINKMAAAQEAATSALRQVSADIAHDLKTPLQRMAALLHDLRGRLEEGGEEAALADRAIAESEGAVAVFQALLQIAQIEGGGARVEMAPVDLAALARGLGELYAPSAEDEGRRLRLDLPEGAVTVEGNRSLLGQAMSNLLENALRHTPEGSEITLRVAREGEAVLLEVADTGHGIPEAEREKVLRRLYRLERSRTTPGHGLGLSLVAAIAGFHGAELSLADNAPGLRVSLRFRAA</sequence>
<evidence type="ECO:0000256" key="10">
    <source>
        <dbReference type="ARBA" id="ARBA00023136"/>
    </source>
</evidence>
<dbReference type="PRINTS" id="PR00344">
    <property type="entry name" value="BCTRLSENSOR"/>
</dbReference>
<comment type="subcellular location">
    <subcellularLocation>
        <location evidence="2">Membrane</location>
    </subcellularLocation>
</comment>
<dbReference type="InterPro" id="IPR003660">
    <property type="entry name" value="HAMP_dom"/>
</dbReference>
<evidence type="ECO:0000256" key="11">
    <source>
        <dbReference type="SAM" id="Phobius"/>
    </source>
</evidence>
<dbReference type="SUPFAM" id="SSF55874">
    <property type="entry name" value="ATPase domain of HSP90 chaperone/DNA topoisomerase II/histidine kinase"/>
    <property type="match status" value="1"/>
</dbReference>
<dbReference type="RefSeq" id="WP_189680595.1">
    <property type="nucleotide sequence ID" value="NZ_BNCJ01000007.1"/>
</dbReference>
<feature type="transmembrane region" description="Helical" evidence="11">
    <location>
        <begin position="149"/>
        <end position="173"/>
    </location>
</feature>
<reference evidence="14" key="2">
    <citation type="submission" date="2020-09" db="EMBL/GenBank/DDBJ databases">
        <authorList>
            <person name="Sun Q."/>
            <person name="Kim S."/>
        </authorList>
    </citation>
    <scope>NUCLEOTIDE SEQUENCE</scope>
    <source>
        <strain evidence="14">KCTC 42650</strain>
    </source>
</reference>
<dbReference type="Proteomes" id="UP000626220">
    <property type="component" value="Unassembled WGS sequence"/>
</dbReference>
<feature type="domain" description="Histidine kinase" evidence="12">
    <location>
        <begin position="235"/>
        <end position="448"/>
    </location>
</feature>
<accession>A0A8J3GZ37</accession>
<dbReference type="InterPro" id="IPR005467">
    <property type="entry name" value="His_kinase_dom"/>
</dbReference>
<evidence type="ECO:0000256" key="4">
    <source>
        <dbReference type="ARBA" id="ARBA00022553"/>
    </source>
</evidence>
<feature type="transmembrane region" description="Helical" evidence="11">
    <location>
        <begin position="15"/>
        <end position="37"/>
    </location>
</feature>
<dbReference type="GO" id="GO:0000155">
    <property type="term" value="F:phosphorelay sensor kinase activity"/>
    <property type="evidence" value="ECO:0007669"/>
    <property type="project" value="InterPro"/>
</dbReference>
<dbReference type="InterPro" id="IPR003661">
    <property type="entry name" value="HisK_dim/P_dom"/>
</dbReference>
<evidence type="ECO:0000256" key="1">
    <source>
        <dbReference type="ARBA" id="ARBA00000085"/>
    </source>
</evidence>
<comment type="catalytic activity">
    <reaction evidence="1">
        <text>ATP + protein L-histidine = ADP + protein N-phospho-L-histidine.</text>
        <dbReference type="EC" id="2.7.13.3"/>
    </reaction>
</comment>
<organism evidence="14 15">
    <name type="scientific">Seohaeicola zhoushanensis</name>
    <dbReference type="NCBI Taxonomy" id="1569283"/>
    <lineage>
        <taxon>Bacteria</taxon>
        <taxon>Pseudomonadati</taxon>
        <taxon>Pseudomonadota</taxon>
        <taxon>Alphaproteobacteria</taxon>
        <taxon>Rhodobacterales</taxon>
        <taxon>Roseobacteraceae</taxon>
        <taxon>Seohaeicola</taxon>
    </lineage>
</organism>
<evidence type="ECO:0000256" key="7">
    <source>
        <dbReference type="ARBA" id="ARBA00022777"/>
    </source>
</evidence>
<keyword evidence="15" id="KW-1185">Reference proteome</keyword>
<keyword evidence="7 14" id="KW-0418">Kinase</keyword>
<dbReference type="PROSITE" id="PS50109">
    <property type="entry name" value="HIS_KIN"/>
    <property type="match status" value="1"/>
</dbReference>
<evidence type="ECO:0000256" key="2">
    <source>
        <dbReference type="ARBA" id="ARBA00004370"/>
    </source>
</evidence>
<evidence type="ECO:0000256" key="9">
    <source>
        <dbReference type="ARBA" id="ARBA00023012"/>
    </source>
</evidence>
<reference evidence="14" key="1">
    <citation type="journal article" date="2014" name="Int. J. Syst. Evol. Microbiol.">
        <title>Complete genome sequence of Corynebacterium casei LMG S-19264T (=DSM 44701T), isolated from a smear-ripened cheese.</title>
        <authorList>
            <consortium name="US DOE Joint Genome Institute (JGI-PGF)"/>
            <person name="Walter F."/>
            <person name="Albersmeier A."/>
            <person name="Kalinowski J."/>
            <person name="Ruckert C."/>
        </authorList>
    </citation>
    <scope>NUCLEOTIDE SEQUENCE</scope>
    <source>
        <strain evidence="14">KCTC 42650</strain>
    </source>
</reference>
<dbReference type="InterPro" id="IPR036097">
    <property type="entry name" value="HisK_dim/P_sf"/>
</dbReference>
<evidence type="ECO:0000259" key="13">
    <source>
        <dbReference type="PROSITE" id="PS50885"/>
    </source>
</evidence>
<dbReference type="CDD" id="cd00082">
    <property type="entry name" value="HisKA"/>
    <property type="match status" value="1"/>
</dbReference>